<name>A0A0K0G6B1_STRVS</name>
<proteinExistence type="predicted"/>
<keyword evidence="1" id="KW-1185">Reference proteome</keyword>
<dbReference type="AlphaFoldDB" id="A0A0K0G6B1"/>
<reference evidence="1" key="1">
    <citation type="submission" date="2014-07" db="EMBL/GenBank/DDBJ databases">
        <authorList>
            <person name="Martin A.A"/>
            <person name="De Silva N."/>
        </authorList>
    </citation>
    <scope>NUCLEOTIDE SEQUENCE</scope>
</reference>
<protein>
    <submittedName>
        <fullName evidence="2">Cupin</fullName>
    </submittedName>
</protein>
<dbReference type="Proteomes" id="UP000035680">
    <property type="component" value="Unassembled WGS sequence"/>
</dbReference>
<reference evidence="2" key="2">
    <citation type="submission" date="2015-08" db="UniProtKB">
        <authorList>
            <consortium name="WormBaseParasite"/>
        </authorList>
    </citation>
    <scope>IDENTIFICATION</scope>
</reference>
<dbReference type="WBParaSite" id="SVE_2029400.1">
    <property type="protein sequence ID" value="SVE_2029400.1"/>
    <property type="gene ID" value="SVE_2029400"/>
</dbReference>
<accession>A0A0K0G6B1</accession>
<sequence length="109" mass="12648">MWKHESKKLNSIGNDILIIKRLKVISGILSNVPRNSNIDGKKIKLLKESNFIDKYYIVDDSFIGRKIHVHDETLFIVEGKDEIYSKGVYVKSKSMKAYICPMMDSFEHI</sequence>
<organism evidence="1 2">
    <name type="scientific">Strongyloides venezuelensis</name>
    <name type="common">Threadworm</name>
    <dbReference type="NCBI Taxonomy" id="75913"/>
    <lineage>
        <taxon>Eukaryota</taxon>
        <taxon>Metazoa</taxon>
        <taxon>Ecdysozoa</taxon>
        <taxon>Nematoda</taxon>
        <taxon>Chromadorea</taxon>
        <taxon>Rhabditida</taxon>
        <taxon>Tylenchina</taxon>
        <taxon>Panagrolaimomorpha</taxon>
        <taxon>Strongyloidoidea</taxon>
        <taxon>Strongyloididae</taxon>
        <taxon>Strongyloides</taxon>
    </lineage>
</organism>
<evidence type="ECO:0000313" key="1">
    <source>
        <dbReference type="Proteomes" id="UP000035680"/>
    </source>
</evidence>
<evidence type="ECO:0000313" key="2">
    <source>
        <dbReference type="WBParaSite" id="SVE_2029400.1"/>
    </source>
</evidence>